<evidence type="ECO:0000313" key="2">
    <source>
        <dbReference type="EMBL" id="KHJ75548.1"/>
    </source>
</evidence>
<gene>
    <name evidence="2" type="ORF">OESDEN_24836</name>
</gene>
<evidence type="ECO:0000256" key="1">
    <source>
        <dbReference type="SAM" id="MobiDB-lite"/>
    </source>
</evidence>
<proteinExistence type="predicted"/>
<dbReference type="EMBL" id="KN612638">
    <property type="protein sequence ID" value="KHJ75548.1"/>
    <property type="molecule type" value="Genomic_DNA"/>
</dbReference>
<organism evidence="2 3">
    <name type="scientific">Oesophagostomum dentatum</name>
    <name type="common">Nodular worm</name>
    <dbReference type="NCBI Taxonomy" id="61180"/>
    <lineage>
        <taxon>Eukaryota</taxon>
        <taxon>Metazoa</taxon>
        <taxon>Ecdysozoa</taxon>
        <taxon>Nematoda</taxon>
        <taxon>Chromadorea</taxon>
        <taxon>Rhabditida</taxon>
        <taxon>Rhabditina</taxon>
        <taxon>Rhabditomorpha</taxon>
        <taxon>Strongyloidea</taxon>
        <taxon>Strongylidae</taxon>
        <taxon>Oesophagostomum</taxon>
    </lineage>
</organism>
<protein>
    <submittedName>
        <fullName evidence="2">Uncharacterized protein</fullName>
    </submittedName>
</protein>
<reference evidence="2 3" key="1">
    <citation type="submission" date="2014-03" db="EMBL/GenBank/DDBJ databases">
        <title>Draft genome of the hookworm Oesophagostomum dentatum.</title>
        <authorList>
            <person name="Mitreva M."/>
        </authorList>
    </citation>
    <scope>NUCLEOTIDE SEQUENCE [LARGE SCALE GENOMIC DNA]</scope>
    <source>
        <strain evidence="2 3">OD-Hann</strain>
    </source>
</reference>
<evidence type="ECO:0000313" key="3">
    <source>
        <dbReference type="Proteomes" id="UP000053660"/>
    </source>
</evidence>
<dbReference type="AlphaFoldDB" id="A0A0B1RR43"/>
<keyword evidence="3" id="KW-1185">Reference proteome</keyword>
<dbReference type="Proteomes" id="UP000053660">
    <property type="component" value="Unassembled WGS sequence"/>
</dbReference>
<name>A0A0B1RR43_OESDE</name>
<feature type="region of interest" description="Disordered" evidence="1">
    <location>
        <begin position="1"/>
        <end position="35"/>
    </location>
</feature>
<sequence>MMSPGNIEQEEENNMSLLDQKDERDENEPVNMDQG</sequence>
<accession>A0A0B1RR43</accession>